<dbReference type="Proteomes" id="UP000270856">
    <property type="component" value="Unassembled WGS sequence"/>
</dbReference>
<evidence type="ECO:0000256" key="2">
    <source>
        <dbReference type="ARBA" id="ARBA00022475"/>
    </source>
</evidence>
<evidence type="ECO:0000256" key="4">
    <source>
        <dbReference type="ARBA" id="ARBA00022741"/>
    </source>
</evidence>
<sequence>METPEIPQTPPEIKNKHTDDLVDHYWGSINYIFNLIKASEIKAGLILSFYGILFNFIYKSFTSVSGTNTYHTLFYILIALWLLCTVISVYFCIRCFMPRIETKFDKNIFFFGDVITKFGDINKFSKLFHEISKDEDRLFDQLGQQVYINSKIAALKFKNVNRALRFLALGLVFLLIITAYYFIVFS</sequence>
<dbReference type="Pfam" id="PF18967">
    <property type="entry name" value="PycTM"/>
    <property type="match status" value="1"/>
</dbReference>
<dbReference type="GO" id="GO:0051607">
    <property type="term" value="P:defense response to virus"/>
    <property type="evidence" value="ECO:0007669"/>
    <property type="project" value="UniProtKB-KW"/>
</dbReference>
<keyword evidence="2" id="KW-1003">Cell membrane</keyword>
<dbReference type="AlphaFoldDB" id="A0A3N4NWQ4"/>
<feature type="transmembrane region" description="Helical" evidence="8">
    <location>
        <begin position="163"/>
        <end position="183"/>
    </location>
</feature>
<comment type="caution">
    <text evidence="10">The sequence shown here is derived from an EMBL/GenBank/DDBJ whole genome shotgun (WGS) entry which is preliminary data.</text>
</comment>
<protein>
    <submittedName>
        <fullName evidence="10">ABC transporter ATP-binding protein</fullName>
    </submittedName>
</protein>
<dbReference type="GO" id="GO:0005524">
    <property type="term" value="F:ATP binding"/>
    <property type="evidence" value="ECO:0007669"/>
    <property type="project" value="UniProtKB-KW"/>
</dbReference>
<keyword evidence="11" id="KW-1185">Reference proteome</keyword>
<organism evidence="10 11">
    <name type="scientific">Aureibaculum marinum</name>
    <dbReference type="NCBI Taxonomy" id="2487930"/>
    <lineage>
        <taxon>Bacteria</taxon>
        <taxon>Pseudomonadati</taxon>
        <taxon>Bacteroidota</taxon>
        <taxon>Flavobacteriia</taxon>
        <taxon>Flavobacteriales</taxon>
        <taxon>Flavobacteriaceae</taxon>
        <taxon>Aureibaculum</taxon>
    </lineage>
</organism>
<evidence type="ECO:0000256" key="6">
    <source>
        <dbReference type="ARBA" id="ARBA00023118"/>
    </source>
</evidence>
<name>A0A3N4NWQ4_9FLAO</name>
<reference evidence="10 11" key="1">
    <citation type="submission" date="2018-11" db="EMBL/GenBank/DDBJ databases">
        <title>Aureibaculum marinum gen. nov., sp. nov., a member of the family Flavobacteriaceae isolated from the Bohai Sea.</title>
        <authorList>
            <person name="Ji X."/>
        </authorList>
    </citation>
    <scope>NUCLEOTIDE SEQUENCE [LARGE SCALE GENOMIC DNA]</scope>
    <source>
        <strain evidence="10 11">BH-SD17</strain>
    </source>
</reference>
<proteinExistence type="predicted"/>
<dbReference type="GO" id="GO:0005886">
    <property type="term" value="C:plasma membrane"/>
    <property type="evidence" value="ECO:0007669"/>
    <property type="project" value="UniProtKB-SubCell"/>
</dbReference>
<evidence type="ECO:0000256" key="8">
    <source>
        <dbReference type="SAM" id="Phobius"/>
    </source>
</evidence>
<keyword evidence="5 8" id="KW-1133">Transmembrane helix</keyword>
<gene>
    <name evidence="10" type="ORF">EGM88_03975</name>
</gene>
<keyword evidence="6" id="KW-0051">Antiviral defense</keyword>
<accession>A0A3N4NWQ4</accession>
<evidence type="ECO:0000256" key="1">
    <source>
        <dbReference type="ARBA" id="ARBA00004236"/>
    </source>
</evidence>
<evidence type="ECO:0000256" key="3">
    <source>
        <dbReference type="ARBA" id="ARBA00022692"/>
    </source>
</evidence>
<dbReference type="RefSeq" id="WP_123896683.1">
    <property type="nucleotide sequence ID" value="NZ_RPFJ01000004.1"/>
</dbReference>
<keyword evidence="3 8" id="KW-0812">Transmembrane</keyword>
<evidence type="ECO:0000259" key="9">
    <source>
        <dbReference type="Pfam" id="PF18967"/>
    </source>
</evidence>
<evidence type="ECO:0000313" key="11">
    <source>
        <dbReference type="Proteomes" id="UP000270856"/>
    </source>
</evidence>
<keyword evidence="4" id="KW-0547">Nucleotide-binding</keyword>
<evidence type="ECO:0000256" key="5">
    <source>
        <dbReference type="ARBA" id="ARBA00022989"/>
    </source>
</evidence>
<feature type="domain" description="Pycsar effector protein" evidence="9">
    <location>
        <begin position="25"/>
        <end position="181"/>
    </location>
</feature>
<feature type="transmembrane region" description="Helical" evidence="8">
    <location>
        <begin position="73"/>
        <end position="93"/>
    </location>
</feature>
<evidence type="ECO:0000313" key="10">
    <source>
        <dbReference type="EMBL" id="RPD99157.1"/>
    </source>
</evidence>
<keyword evidence="10" id="KW-0067">ATP-binding</keyword>
<evidence type="ECO:0000256" key="7">
    <source>
        <dbReference type="ARBA" id="ARBA00023136"/>
    </source>
</evidence>
<dbReference type="EMBL" id="RPFJ01000004">
    <property type="protein sequence ID" value="RPD99157.1"/>
    <property type="molecule type" value="Genomic_DNA"/>
</dbReference>
<comment type="subcellular location">
    <subcellularLocation>
        <location evidence="1">Cell membrane</location>
    </subcellularLocation>
</comment>
<dbReference type="OrthoDB" id="823069at2"/>
<feature type="transmembrane region" description="Helical" evidence="8">
    <location>
        <begin position="43"/>
        <end position="61"/>
    </location>
</feature>
<dbReference type="InterPro" id="IPR043760">
    <property type="entry name" value="PycTM_dom"/>
</dbReference>
<keyword evidence="7 8" id="KW-0472">Membrane</keyword>